<evidence type="ECO:0000313" key="1">
    <source>
        <dbReference type="EnsemblMetazoa" id="CLYHEMP024422.1"/>
    </source>
</evidence>
<dbReference type="EnsemblMetazoa" id="CLYHEMT024422.1">
    <property type="protein sequence ID" value="CLYHEMP024422.1"/>
    <property type="gene ID" value="CLYHEMG024422"/>
</dbReference>
<dbReference type="AlphaFoldDB" id="A0A7M5XJ24"/>
<keyword evidence="2" id="KW-1185">Reference proteome</keyword>
<sequence>MCRTGEYFCHRVIKSFILYTIIFPSMIKTEECKIISQQAVCNMDRPLNNELWADIHVVQKTHLHKEIEVPLTKLWMLRLEKLLTECTTEKDSLCNMQIPDNIYTVKFHIERNLDGTLKILGIYMKNKDQIVGKDRPDDAVRVTFLVKDQAQRFQRSRPQSNFHRVETTPDGLVVIGVIRPTRKSVTKNLGVLKVTSKPSFKKKLIGVGHLFVKVSKNHKKSMAGLMKKVVDGFASAKRLF</sequence>
<organism evidence="1 2">
    <name type="scientific">Clytia hemisphaerica</name>
    <dbReference type="NCBI Taxonomy" id="252671"/>
    <lineage>
        <taxon>Eukaryota</taxon>
        <taxon>Metazoa</taxon>
        <taxon>Cnidaria</taxon>
        <taxon>Hydrozoa</taxon>
        <taxon>Hydroidolina</taxon>
        <taxon>Leptothecata</taxon>
        <taxon>Obeliida</taxon>
        <taxon>Clytiidae</taxon>
        <taxon>Clytia</taxon>
    </lineage>
</organism>
<reference evidence="1" key="1">
    <citation type="submission" date="2021-01" db="UniProtKB">
        <authorList>
            <consortium name="EnsemblMetazoa"/>
        </authorList>
    </citation>
    <scope>IDENTIFICATION</scope>
</reference>
<evidence type="ECO:0000313" key="2">
    <source>
        <dbReference type="Proteomes" id="UP000594262"/>
    </source>
</evidence>
<dbReference type="Proteomes" id="UP000594262">
    <property type="component" value="Unplaced"/>
</dbReference>
<proteinExistence type="predicted"/>
<name>A0A7M5XJ24_9CNID</name>
<protein>
    <submittedName>
        <fullName evidence="1">Uncharacterized protein</fullName>
    </submittedName>
</protein>
<accession>A0A7M5XJ24</accession>